<gene>
    <name evidence="10" type="ORF">OCTVUL_1B000046</name>
</gene>
<dbReference type="PANTHER" id="PTHR11388">
    <property type="entry name" value="ORGANIC ANION TRANSPORTER"/>
    <property type="match status" value="1"/>
</dbReference>
<comment type="similarity">
    <text evidence="2 8">Belongs to the organo anion transporter (TC 2.A.60) family.</text>
</comment>
<evidence type="ECO:0000256" key="1">
    <source>
        <dbReference type="ARBA" id="ARBA00004651"/>
    </source>
</evidence>
<dbReference type="SUPFAM" id="SSF103473">
    <property type="entry name" value="MFS general substrate transporter"/>
    <property type="match status" value="1"/>
</dbReference>
<keyword evidence="5 8" id="KW-1133">Transmembrane helix</keyword>
<evidence type="ECO:0000313" key="11">
    <source>
        <dbReference type="Proteomes" id="UP001162480"/>
    </source>
</evidence>
<dbReference type="InterPro" id="IPR036058">
    <property type="entry name" value="Kazal_dom_sf"/>
</dbReference>
<feature type="transmembrane region" description="Helical" evidence="8">
    <location>
        <begin position="526"/>
        <end position="553"/>
    </location>
</feature>
<feature type="transmembrane region" description="Helical" evidence="8">
    <location>
        <begin position="260"/>
        <end position="283"/>
    </location>
</feature>
<evidence type="ECO:0000313" key="10">
    <source>
        <dbReference type="EMBL" id="CAI9720969.1"/>
    </source>
</evidence>
<protein>
    <recommendedName>
        <fullName evidence="8">Solute carrier organic anion transporter family member</fullName>
    </recommendedName>
</protein>
<evidence type="ECO:0000256" key="8">
    <source>
        <dbReference type="RuleBase" id="RU362056"/>
    </source>
</evidence>
<dbReference type="Pfam" id="PF07648">
    <property type="entry name" value="Kazal_2"/>
    <property type="match status" value="1"/>
</dbReference>
<keyword evidence="4 8" id="KW-0812">Transmembrane</keyword>
<dbReference type="EMBL" id="OX597817">
    <property type="protein sequence ID" value="CAI9720969.1"/>
    <property type="molecule type" value="Genomic_DNA"/>
</dbReference>
<dbReference type="Pfam" id="PF03137">
    <property type="entry name" value="OATP"/>
    <property type="match status" value="1"/>
</dbReference>
<keyword evidence="8" id="KW-0813">Transport</keyword>
<organism evidence="10 11">
    <name type="scientific">Octopus vulgaris</name>
    <name type="common">Common octopus</name>
    <dbReference type="NCBI Taxonomy" id="6645"/>
    <lineage>
        <taxon>Eukaryota</taxon>
        <taxon>Metazoa</taxon>
        <taxon>Spiralia</taxon>
        <taxon>Lophotrochozoa</taxon>
        <taxon>Mollusca</taxon>
        <taxon>Cephalopoda</taxon>
        <taxon>Coleoidea</taxon>
        <taxon>Octopodiformes</taxon>
        <taxon>Octopoda</taxon>
        <taxon>Incirrata</taxon>
        <taxon>Octopodidae</taxon>
        <taxon>Octopus</taxon>
    </lineage>
</organism>
<keyword evidence="8" id="KW-0406">Ion transport</keyword>
<feature type="transmembrane region" description="Helical" evidence="8">
    <location>
        <begin position="174"/>
        <end position="201"/>
    </location>
</feature>
<dbReference type="Gene3D" id="1.20.1250.20">
    <property type="entry name" value="MFS general substrate transporter like domains"/>
    <property type="match status" value="2"/>
</dbReference>
<dbReference type="Gene3D" id="3.30.60.30">
    <property type="match status" value="1"/>
</dbReference>
<dbReference type="SUPFAM" id="SSF100895">
    <property type="entry name" value="Kazal-type serine protease inhibitors"/>
    <property type="match status" value="1"/>
</dbReference>
<dbReference type="GO" id="GO:0043252">
    <property type="term" value="P:sodium-independent organic anion transport"/>
    <property type="evidence" value="ECO:0007669"/>
    <property type="project" value="TreeGrafter"/>
</dbReference>
<evidence type="ECO:0000256" key="4">
    <source>
        <dbReference type="ARBA" id="ARBA00022692"/>
    </source>
</evidence>
<proteinExistence type="inferred from homology"/>
<dbReference type="InterPro" id="IPR036259">
    <property type="entry name" value="MFS_trans_sf"/>
</dbReference>
<name>A0AA36ARU4_OCTVU</name>
<dbReference type="AlphaFoldDB" id="A0AA36ARU4"/>
<feature type="transmembrane region" description="Helical" evidence="8">
    <location>
        <begin position="334"/>
        <end position="355"/>
    </location>
</feature>
<dbReference type="GO" id="GO:0015347">
    <property type="term" value="F:sodium-independent organic anion transmembrane transporter activity"/>
    <property type="evidence" value="ECO:0007669"/>
    <property type="project" value="TreeGrafter"/>
</dbReference>
<evidence type="ECO:0000256" key="2">
    <source>
        <dbReference type="ARBA" id="ARBA00009657"/>
    </source>
</evidence>
<dbReference type="Proteomes" id="UP001162480">
    <property type="component" value="Chromosome 4"/>
</dbReference>
<dbReference type="InterPro" id="IPR002350">
    <property type="entry name" value="Kazal_dom"/>
</dbReference>
<evidence type="ECO:0000256" key="6">
    <source>
        <dbReference type="ARBA" id="ARBA00023136"/>
    </source>
</evidence>
<feature type="transmembrane region" description="Helical" evidence="8">
    <location>
        <begin position="565"/>
        <end position="588"/>
    </location>
</feature>
<sequence>MENESLNEFAENSTPEIRTRKNRDVDKKYLSYGFGRFRPQWMQVFNRPKIVLMILCYIAFIQGFIVNGAINANLSTIEKRFEFSSKMSSWIPSVYDITGAPVALFVCFKGAMSYKLRWLGCGFIVFSLGSFIMAMPHIFSHRYEWDKSMFIHCSRVESTSNDCGAIHDVNPYHIFLGVLLLGQMFHSVGGSILFSLGITILDDIATPMTTPLHIGILMVFATLGPALGYIVGAQFLDIFVDPSKQNEITFDSTDPRWIGAWWICFFISGSLSIFIGPVLFGYARELPVTKSIQMNRESQVHNGVDKLSEKYSASPITLKVVPLIIWNLFKNPGFVFVTLAATCEGIIVAGLTAYFPKFLENQFEETAASASLIPGVVAIPAAAGGQIFGGYVCKRFSLRVPEQCLLSLVSLSLGFLTYGIFWAKCQDVPFAGITQRYQDLSSLNQSTTEIEFETNLYSKCNSECSCTANNYRPVCGSDAVQYFSPCFAGCAAYNRESKTHFNCSCITNSTTPTASEGKCPTEKCNFYYMVIAILFVATFFTFAAQTPMVSIILRCTPDSHRSHAIGISAFIARLLGTFQGPLLFGFAIDKACRVWKSSCSKNGTSCWIYQKELLSRNFFLLTIFVRALSIFFLVIAKCLYKPPPSKTRSNVGQQYRLSDNYVSETFTAL</sequence>
<dbReference type="InterPro" id="IPR004156">
    <property type="entry name" value="OATP"/>
</dbReference>
<feature type="transmembrane region" description="Helical" evidence="8">
    <location>
        <begin position="404"/>
        <end position="423"/>
    </location>
</feature>
<keyword evidence="7" id="KW-1015">Disulfide bond</keyword>
<feature type="domain" description="Kazal-like" evidence="9">
    <location>
        <begin position="461"/>
        <end position="505"/>
    </location>
</feature>
<evidence type="ECO:0000256" key="3">
    <source>
        <dbReference type="ARBA" id="ARBA00022475"/>
    </source>
</evidence>
<dbReference type="PANTHER" id="PTHR11388:SF100">
    <property type="entry name" value="SOLUTE CARRIER ORGANIC ANION TRANSPORTER FAMILY MEMBER 4A1"/>
    <property type="match status" value="1"/>
</dbReference>
<feature type="transmembrane region" description="Helical" evidence="8">
    <location>
        <begin position="50"/>
        <end position="70"/>
    </location>
</feature>
<evidence type="ECO:0000259" key="9">
    <source>
        <dbReference type="Pfam" id="PF07648"/>
    </source>
</evidence>
<feature type="transmembrane region" description="Helical" evidence="8">
    <location>
        <begin position="213"/>
        <end position="240"/>
    </location>
</feature>
<dbReference type="GO" id="GO:0016323">
    <property type="term" value="C:basolateral plasma membrane"/>
    <property type="evidence" value="ECO:0007669"/>
    <property type="project" value="TreeGrafter"/>
</dbReference>
<keyword evidence="3" id="KW-1003">Cell membrane</keyword>
<keyword evidence="6 8" id="KW-0472">Membrane</keyword>
<evidence type="ECO:0000256" key="5">
    <source>
        <dbReference type="ARBA" id="ARBA00022989"/>
    </source>
</evidence>
<comment type="subcellular location">
    <subcellularLocation>
        <location evidence="1 8">Cell membrane</location>
        <topology evidence="1 8">Multi-pass membrane protein</topology>
    </subcellularLocation>
</comment>
<reference evidence="10" key="1">
    <citation type="submission" date="2023-08" db="EMBL/GenBank/DDBJ databases">
        <authorList>
            <person name="Alioto T."/>
            <person name="Alioto T."/>
            <person name="Gomez Garrido J."/>
        </authorList>
    </citation>
    <scope>NUCLEOTIDE SEQUENCE</scope>
</reference>
<feature type="transmembrane region" description="Helical" evidence="8">
    <location>
        <begin position="367"/>
        <end position="392"/>
    </location>
</feature>
<dbReference type="GO" id="GO:0006811">
    <property type="term" value="P:monoatomic ion transport"/>
    <property type="evidence" value="ECO:0007669"/>
    <property type="project" value="UniProtKB-KW"/>
</dbReference>
<feature type="transmembrane region" description="Helical" evidence="8">
    <location>
        <begin position="618"/>
        <end position="640"/>
    </location>
</feature>
<feature type="transmembrane region" description="Helical" evidence="8">
    <location>
        <begin position="90"/>
        <end position="111"/>
    </location>
</feature>
<keyword evidence="11" id="KW-1185">Reference proteome</keyword>
<evidence type="ECO:0000256" key="7">
    <source>
        <dbReference type="ARBA" id="ARBA00023157"/>
    </source>
</evidence>
<dbReference type="NCBIfam" id="TIGR00805">
    <property type="entry name" value="oat"/>
    <property type="match status" value="1"/>
</dbReference>
<accession>A0AA36ARU4</accession>
<feature type="transmembrane region" description="Helical" evidence="8">
    <location>
        <begin position="118"/>
        <end position="139"/>
    </location>
</feature>